<sequence>MEALGSATSSEKTAYNSTICQLNLSQPAPPDSPNTPQRKTWGKKSRHSLAVAQIFRSHAHRGTRHADEPPESDSDSVTSEAGRSSQDKAPVNRGDLKELLHNIKRNMAAELTKHLAPIREGLEDLTSRTLAVEDKMEEISTTTSNHDRALQELREQV</sequence>
<dbReference type="AlphaFoldDB" id="A0AAD1T6K3"/>
<protein>
    <submittedName>
        <fullName evidence="2">Uncharacterized protein</fullName>
    </submittedName>
</protein>
<dbReference type="Proteomes" id="UP001295444">
    <property type="component" value="Chromosome 09"/>
</dbReference>
<accession>A0AAD1T6K3</accession>
<evidence type="ECO:0000313" key="2">
    <source>
        <dbReference type="EMBL" id="CAH2316905.1"/>
    </source>
</evidence>
<dbReference type="EMBL" id="OW240920">
    <property type="protein sequence ID" value="CAH2316905.1"/>
    <property type="molecule type" value="Genomic_DNA"/>
</dbReference>
<evidence type="ECO:0000256" key="1">
    <source>
        <dbReference type="SAM" id="MobiDB-lite"/>
    </source>
</evidence>
<feature type="region of interest" description="Disordered" evidence="1">
    <location>
        <begin position="1"/>
        <end position="96"/>
    </location>
</feature>
<keyword evidence="3" id="KW-1185">Reference proteome</keyword>
<organism evidence="2 3">
    <name type="scientific">Pelobates cultripes</name>
    <name type="common">Western spadefoot toad</name>
    <dbReference type="NCBI Taxonomy" id="61616"/>
    <lineage>
        <taxon>Eukaryota</taxon>
        <taxon>Metazoa</taxon>
        <taxon>Chordata</taxon>
        <taxon>Craniata</taxon>
        <taxon>Vertebrata</taxon>
        <taxon>Euteleostomi</taxon>
        <taxon>Amphibia</taxon>
        <taxon>Batrachia</taxon>
        <taxon>Anura</taxon>
        <taxon>Pelobatoidea</taxon>
        <taxon>Pelobatidae</taxon>
        <taxon>Pelobates</taxon>
    </lineage>
</organism>
<evidence type="ECO:0000313" key="3">
    <source>
        <dbReference type="Proteomes" id="UP001295444"/>
    </source>
</evidence>
<feature type="compositionally biased region" description="Polar residues" evidence="1">
    <location>
        <begin position="1"/>
        <end position="26"/>
    </location>
</feature>
<reference evidence="2" key="1">
    <citation type="submission" date="2022-03" db="EMBL/GenBank/DDBJ databases">
        <authorList>
            <person name="Alioto T."/>
            <person name="Alioto T."/>
            <person name="Gomez Garrido J."/>
        </authorList>
    </citation>
    <scope>NUCLEOTIDE SEQUENCE</scope>
</reference>
<feature type="compositionally biased region" description="Polar residues" evidence="1">
    <location>
        <begin position="75"/>
        <end position="84"/>
    </location>
</feature>
<gene>
    <name evidence="2" type="ORF">PECUL_23A002928</name>
</gene>
<name>A0AAD1T6K3_PELCU</name>
<proteinExistence type="predicted"/>